<dbReference type="GO" id="GO:0016491">
    <property type="term" value="F:oxidoreductase activity"/>
    <property type="evidence" value="ECO:0007669"/>
    <property type="project" value="InterPro"/>
</dbReference>
<dbReference type="PIRSF" id="PIRSF005243">
    <property type="entry name" value="ROO"/>
    <property type="match status" value="1"/>
</dbReference>
<dbReference type="SMART" id="SM00849">
    <property type="entry name" value="Lactamase_B"/>
    <property type="match status" value="1"/>
</dbReference>
<comment type="caution">
    <text evidence="3">The sequence shown here is derived from an EMBL/GenBank/DDBJ whole genome shotgun (WGS) entry which is preliminary data.</text>
</comment>
<organism evidence="3 4">
    <name type="scientific">Spirochaeta isovalerica</name>
    <dbReference type="NCBI Taxonomy" id="150"/>
    <lineage>
        <taxon>Bacteria</taxon>
        <taxon>Pseudomonadati</taxon>
        <taxon>Spirochaetota</taxon>
        <taxon>Spirochaetia</taxon>
        <taxon>Spirochaetales</taxon>
        <taxon>Spirochaetaceae</taxon>
        <taxon>Spirochaeta</taxon>
    </lineage>
</organism>
<dbReference type="InterPro" id="IPR045761">
    <property type="entry name" value="ODP_dom"/>
</dbReference>
<evidence type="ECO:0000313" key="3">
    <source>
        <dbReference type="EMBL" id="MBB6480372.1"/>
    </source>
</evidence>
<feature type="domain" description="Flavodoxin-like" evidence="2">
    <location>
        <begin position="262"/>
        <end position="405"/>
    </location>
</feature>
<protein>
    <submittedName>
        <fullName evidence="3">Flavorubredoxin</fullName>
    </submittedName>
</protein>
<comment type="similarity">
    <text evidence="1">In the N-terminal section; belongs to the zinc metallo-hydrolase group 3 family.</text>
</comment>
<dbReference type="InterPro" id="IPR001279">
    <property type="entry name" value="Metallo-B-lactamas"/>
</dbReference>
<dbReference type="SUPFAM" id="SSF56281">
    <property type="entry name" value="Metallo-hydrolase/oxidoreductase"/>
    <property type="match status" value="1"/>
</dbReference>
<dbReference type="GO" id="GO:0046872">
    <property type="term" value="F:metal ion binding"/>
    <property type="evidence" value="ECO:0007669"/>
    <property type="project" value="InterPro"/>
</dbReference>
<dbReference type="EMBL" id="JACHGJ010000003">
    <property type="protein sequence ID" value="MBB6480372.1"/>
    <property type="molecule type" value="Genomic_DNA"/>
</dbReference>
<dbReference type="InterPro" id="IPR036866">
    <property type="entry name" value="RibonucZ/Hydroxyglut_hydro"/>
</dbReference>
<dbReference type="PANTHER" id="PTHR43717">
    <property type="entry name" value="ANAEROBIC NITRIC OXIDE REDUCTASE FLAVORUBREDOXIN"/>
    <property type="match status" value="1"/>
</dbReference>
<dbReference type="AlphaFoldDB" id="A0A841RDA7"/>
<dbReference type="CDD" id="cd07709">
    <property type="entry name" value="flavodiiron_proteins_MBL-fold"/>
    <property type="match status" value="1"/>
</dbReference>
<name>A0A841RDA7_9SPIO</name>
<dbReference type="Gene3D" id="3.40.50.360">
    <property type="match status" value="1"/>
</dbReference>
<evidence type="ECO:0000259" key="2">
    <source>
        <dbReference type="PROSITE" id="PS50902"/>
    </source>
</evidence>
<dbReference type="InterPro" id="IPR016440">
    <property type="entry name" value="Rubredoxin-O_OxRdtase"/>
</dbReference>
<sequence>MKKAVKITDGIFRLGSNIENGDFFEGMWPIPDGVSLNSYIVKGDKIALIDLVDDWDNAPSDLKEQLESIPVDPSEIDYLILNHLEPDHTGWLEDFLKAAPSVELVTNKKGAALIEGFYGITDNVKVIDSGDTIDLGQGKNLEFHNIPNVHWPETMITFEKNSGVLFSCDAFGSYGSIGDSVFDDEISEEEHNLFDVESLRYYANIVGSFSKFVLRAIDKLSDFDIKVIAPSHGIIWRDNPGEIIERYRKFASYLEGPAEEEITVIWGSMYGNTEKVLHSVIKGIRSEGVPVHVHKVPEVNVSWPLASAWKSKGLVFGMPTYEYKMFPPIAAVLNMFSLKHVQNKTVFRFGSYGWSGGAQKDFDAATADMKWDFIDPVEWKGKASEEVHQLAFERGAELARSIKNQ</sequence>
<dbReference type="PROSITE" id="PS50902">
    <property type="entry name" value="FLAVODOXIN_LIKE"/>
    <property type="match status" value="1"/>
</dbReference>
<dbReference type="Proteomes" id="UP000587760">
    <property type="component" value="Unassembled WGS sequence"/>
</dbReference>
<dbReference type="InterPro" id="IPR029039">
    <property type="entry name" value="Flavoprotein-like_sf"/>
</dbReference>
<dbReference type="RefSeq" id="WP_246433978.1">
    <property type="nucleotide sequence ID" value="NZ_JACHGJ010000003.1"/>
</dbReference>
<dbReference type="PANTHER" id="PTHR43717:SF1">
    <property type="entry name" value="ANAEROBIC NITRIC OXIDE REDUCTASE FLAVORUBREDOXIN"/>
    <property type="match status" value="1"/>
</dbReference>
<dbReference type="InterPro" id="IPR008254">
    <property type="entry name" value="Flavodoxin/NO_synth"/>
</dbReference>
<keyword evidence="4" id="KW-1185">Reference proteome</keyword>
<dbReference type="Pfam" id="PF19583">
    <property type="entry name" value="ODP"/>
    <property type="match status" value="1"/>
</dbReference>
<proteinExistence type="inferred from homology"/>
<dbReference type="GO" id="GO:0009055">
    <property type="term" value="F:electron transfer activity"/>
    <property type="evidence" value="ECO:0007669"/>
    <property type="project" value="InterPro"/>
</dbReference>
<accession>A0A841RDA7</accession>
<evidence type="ECO:0000313" key="4">
    <source>
        <dbReference type="Proteomes" id="UP000587760"/>
    </source>
</evidence>
<dbReference type="Pfam" id="PF00258">
    <property type="entry name" value="Flavodoxin_1"/>
    <property type="match status" value="1"/>
</dbReference>
<dbReference type="Gene3D" id="3.60.15.10">
    <property type="entry name" value="Ribonuclease Z/Hydroxyacylglutathione hydrolase-like"/>
    <property type="match status" value="1"/>
</dbReference>
<dbReference type="GO" id="GO:0010181">
    <property type="term" value="F:FMN binding"/>
    <property type="evidence" value="ECO:0007669"/>
    <property type="project" value="InterPro"/>
</dbReference>
<gene>
    <name evidence="3" type="ORF">HNR50_002035</name>
</gene>
<reference evidence="3 4" key="1">
    <citation type="submission" date="2020-08" db="EMBL/GenBank/DDBJ databases">
        <title>Genomic Encyclopedia of Type Strains, Phase IV (KMG-IV): sequencing the most valuable type-strain genomes for metagenomic binning, comparative biology and taxonomic classification.</title>
        <authorList>
            <person name="Goeker M."/>
        </authorList>
    </citation>
    <scope>NUCLEOTIDE SEQUENCE [LARGE SCALE GENOMIC DNA]</scope>
    <source>
        <strain evidence="3 4">DSM 2461</strain>
    </source>
</reference>
<dbReference type="SUPFAM" id="SSF52218">
    <property type="entry name" value="Flavoproteins"/>
    <property type="match status" value="1"/>
</dbReference>
<evidence type="ECO:0000256" key="1">
    <source>
        <dbReference type="ARBA" id="ARBA00007121"/>
    </source>
</evidence>